<dbReference type="RefSeq" id="WP_369018521.1">
    <property type="nucleotide sequence ID" value="NZ_CP121689.1"/>
</dbReference>
<feature type="transmembrane region" description="Helical" evidence="1">
    <location>
        <begin position="101"/>
        <end position="125"/>
    </location>
</feature>
<protein>
    <submittedName>
        <fullName evidence="2">Lysine exporter LysO family protein</fullName>
    </submittedName>
</protein>
<dbReference type="Proteomes" id="UP001461341">
    <property type="component" value="Chromosome"/>
</dbReference>
<dbReference type="Pfam" id="PF03956">
    <property type="entry name" value="Lys_export"/>
    <property type="match status" value="1"/>
</dbReference>
<dbReference type="EMBL" id="CP121689">
    <property type="protein sequence ID" value="WZL76363.1"/>
    <property type="molecule type" value="Genomic_DNA"/>
</dbReference>
<dbReference type="PANTHER" id="PTHR35804">
    <property type="entry name" value="LYSINE EXPORTER LYSO"/>
    <property type="match status" value="1"/>
</dbReference>
<evidence type="ECO:0000256" key="1">
    <source>
        <dbReference type="SAM" id="Phobius"/>
    </source>
</evidence>
<name>A0ABZ2YDG4_9BACT</name>
<dbReference type="InterPro" id="IPR005642">
    <property type="entry name" value="LysO"/>
</dbReference>
<accession>A0ABZ2YDG4</accession>
<evidence type="ECO:0000313" key="2">
    <source>
        <dbReference type="EMBL" id="WZL76363.1"/>
    </source>
</evidence>
<feature type="transmembrane region" description="Helical" evidence="1">
    <location>
        <begin position="70"/>
        <end position="89"/>
    </location>
</feature>
<dbReference type="PANTHER" id="PTHR35804:SF1">
    <property type="entry name" value="LYSINE EXPORTER LYSO"/>
    <property type="match status" value="1"/>
</dbReference>
<reference evidence="2 3" key="1">
    <citation type="submission" date="2023-03" db="EMBL/GenBank/DDBJ databases">
        <title>Novel Species.</title>
        <authorList>
            <person name="Ma S."/>
        </authorList>
    </citation>
    <scope>NUCLEOTIDE SEQUENCE [LARGE SCALE GENOMIC DNA]</scope>
    <source>
        <strain evidence="2 3">B11</strain>
    </source>
</reference>
<feature type="transmembrane region" description="Helical" evidence="1">
    <location>
        <begin position="30"/>
        <end position="49"/>
    </location>
</feature>
<proteinExistence type="predicted"/>
<gene>
    <name evidence="2" type="ORF">QBE54_01110</name>
</gene>
<keyword evidence="1" id="KW-0472">Membrane</keyword>
<keyword evidence="1" id="KW-0812">Transmembrane</keyword>
<sequence>MTWKIALAFSLGVAAGYFRALPGIFVEKAELLLTLALVFLVFGIGVEIAGNRSALSLIKKMGWRSLLLPALSMGGTVAFSALAGIFLNMSPLVSAAVGCGFGWYSLSGILLTPVFGASVGVIAFLSNIFREILTFLGGEVVYQRLGGWPAVAMGGATSMDTTLPLLSSISKGRLDALAMMSGVIHSLAVPVLVPFFANLVR</sequence>
<keyword evidence="3" id="KW-1185">Reference proteome</keyword>
<feature type="transmembrane region" description="Helical" evidence="1">
    <location>
        <begin position="176"/>
        <end position="197"/>
    </location>
</feature>
<organism evidence="2 3">
    <name type="scientific">Thermatribacter velox</name>
    <dbReference type="NCBI Taxonomy" id="3039681"/>
    <lineage>
        <taxon>Bacteria</taxon>
        <taxon>Pseudomonadati</taxon>
        <taxon>Atribacterota</taxon>
        <taxon>Atribacteria</taxon>
        <taxon>Atribacterales</taxon>
        <taxon>Thermatribacteraceae</taxon>
        <taxon>Thermatribacter</taxon>
    </lineage>
</organism>
<evidence type="ECO:0000313" key="3">
    <source>
        <dbReference type="Proteomes" id="UP001461341"/>
    </source>
</evidence>
<keyword evidence="1" id="KW-1133">Transmembrane helix</keyword>